<comment type="caution">
    <text evidence="1">The sequence shown here is derived from an EMBL/GenBank/DDBJ whole genome shotgun (WGS) entry which is preliminary data.</text>
</comment>
<accession>A0AC61RAT1</accession>
<protein>
    <submittedName>
        <fullName evidence="1">MarR family transcriptional regulator</fullName>
    </submittedName>
</protein>
<dbReference type="EMBL" id="SRYG01000001">
    <property type="protein sequence ID" value="TGY67353.1"/>
    <property type="molecule type" value="Genomic_DNA"/>
</dbReference>
<evidence type="ECO:0000313" key="1">
    <source>
        <dbReference type="EMBL" id="TGY67353.1"/>
    </source>
</evidence>
<organism evidence="1 2">
    <name type="scientific">Dubosiella muris</name>
    <dbReference type="NCBI Taxonomy" id="3038133"/>
    <lineage>
        <taxon>Bacteria</taxon>
        <taxon>Bacillati</taxon>
        <taxon>Bacillota</taxon>
        <taxon>Erysipelotrichia</taxon>
        <taxon>Erysipelotrichales</taxon>
        <taxon>Erysipelotrichaceae</taxon>
        <taxon>Dubosiella</taxon>
    </lineage>
</organism>
<reference evidence="1" key="1">
    <citation type="submission" date="2019-04" db="EMBL/GenBank/DDBJ databases">
        <title>Microbes associate with the intestines of laboratory mice.</title>
        <authorList>
            <person name="Navarre W."/>
            <person name="Wong E."/>
            <person name="Huang K."/>
            <person name="Tropini C."/>
            <person name="Ng K."/>
            <person name="Yu B."/>
        </authorList>
    </citation>
    <scope>NUCLEOTIDE SEQUENCE</scope>
    <source>
        <strain evidence="1">NM09_H32</strain>
    </source>
</reference>
<name>A0AC61RAT1_9FIRM</name>
<gene>
    <name evidence="1" type="ORF">E5336_00850</name>
</gene>
<evidence type="ECO:0000313" key="2">
    <source>
        <dbReference type="Proteomes" id="UP000308836"/>
    </source>
</evidence>
<sequence>MKEIFNEHLRAFNAFYKELSHIYHEEALAAGISDSAFEVLYCLSTLEDGCCQKHIAQASFLSKQTINSSIKALEKKGWIELRKGKGRECGVYLMDRGRDVIKMYVYPAIQRENEAFEQMGEENAGRFIELGQRYVHHLKQGKEKTA</sequence>
<proteinExistence type="predicted"/>
<keyword evidence="2" id="KW-1185">Reference proteome</keyword>
<dbReference type="Proteomes" id="UP000308836">
    <property type="component" value="Unassembled WGS sequence"/>
</dbReference>